<sequence>MKLLAYFLACLLILSNTTDAEAAATAGKELYSSVEEDIASYYQAGGEWELTKIDRMEFVHSESAEYILVSAKTRIRNVNNGKKTKENCLLSYVQDGNEFHSINCF</sequence>
<protein>
    <submittedName>
        <fullName evidence="2">Uncharacterized protein</fullName>
    </submittedName>
</protein>
<keyword evidence="3" id="KW-1185">Reference proteome</keyword>
<reference evidence="2 3" key="1">
    <citation type="submission" date="2023-11" db="EMBL/GenBank/DDBJ databases">
        <title>A Novel Polar Bacteriovorax (B. antarcticus) Isolated from the Biocrust in Antarctica.</title>
        <authorList>
            <person name="Mun W."/>
            <person name="Choi S.Y."/>
            <person name="Mitchell R.J."/>
        </authorList>
    </citation>
    <scope>NUCLEOTIDE SEQUENCE [LARGE SCALE GENOMIC DNA]</scope>
    <source>
        <strain evidence="2 3">PP10</strain>
    </source>
</reference>
<feature type="chain" id="PRO_5046786892" evidence="1">
    <location>
        <begin position="23"/>
        <end position="105"/>
    </location>
</feature>
<organism evidence="2 3">
    <name type="scientific">Bacteriovorax antarcticus</name>
    <dbReference type="NCBI Taxonomy" id="3088717"/>
    <lineage>
        <taxon>Bacteria</taxon>
        <taxon>Pseudomonadati</taxon>
        <taxon>Bdellovibrionota</taxon>
        <taxon>Bacteriovoracia</taxon>
        <taxon>Bacteriovoracales</taxon>
        <taxon>Bacteriovoracaceae</taxon>
        <taxon>Bacteriovorax</taxon>
    </lineage>
</organism>
<comment type="caution">
    <text evidence="2">The sequence shown here is derived from an EMBL/GenBank/DDBJ whole genome shotgun (WGS) entry which is preliminary data.</text>
</comment>
<evidence type="ECO:0000313" key="3">
    <source>
        <dbReference type="Proteomes" id="UP001302274"/>
    </source>
</evidence>
<evidence type="ECO:0000313" key="2">
    <source>
        <dbReference type="EMBL" id="MEA9355054.1"/>
    </source>
</evidence>
<dbReference type="RefSeq" id="WP_323574543.1">
    <property type="nucleotide sequence ID" value="NZ_JAYGJQ010000001.1"/>
</dbReference>
<dbReference type="Proteomes" id="UP001302274">
    <property type="component" value="Unassembled WGS sequence"/>
</dbReference>
<proteinExistence type="predicted"/>
<dbReference type="EMBL" id="JAYGJQ010000001">
    <property type="protein sequence ID" value="MEA9355054.1"/>
    <property type="molecule type" value="Genomic_DNA"/>
</dbReference>
<gene>
    <name evidence="2" type="ORF">SHI21_02520</name>
</gene>
<feature type="signal peptide" evidence="1">
    <location>
        <begin position="1"/>
        <end position="22"/>
    </location>
</feature>
<name>A0ABU5VPU4_9BACT</name>
<accession>A0ABU5VPU4</accession>
<keyword evidence="1" id="KW-0732">Signal</keyword>
<evidence type="ECO:0000256" key="1">
    <source>
        <dbReference type="SAM" id="SignalP"/>
    </source>
</evidence>